<dbReference type="Proteomes" id="UP000633943">
    <property type="component" value="Unassembled WGS sequence"/>
</dbReference>
<evidence type="ECO:0000313" key="3">
    <source>
        <dbReference type="Proteomes" id="UP000633943"/>
    </source>
</evidence>
<comment type="caution">
    <text evidence="2">The sequence shown here is derived from an EMBL/GenBank/DDBJ whole genome shotgun (WGS) entry which is preliminary data.</text>
</comment>
<evidence type="ECO:0000313" key="2">
    <source>
        <dbReference type="EMBL" id="NMG17676.1"/>
    </source>
</evidence>
<feature type="region of interest" description="Disordered" evidence="1">
    <location>
        <begin position="59"/>
        <end position="126"/>
    </location>
</feature>
<reference evidence="2 3" key="1">
    <citation type="submission" date="2019-12" db="EMBL/GenBank/DDBJ databases">
        <title>Comparative genomics gives insights into the taxonomy of the Azoarcus-Aromatoleum group and reveals separate origins of nif in the plant-associated Azoarcus and non-plant-associated Aromatoleum sub-groups.</title>
        <authorList>
            <person name="Lafos M."/>
            <person name="Maluk M."/>
            <person name="Batista M."/>
            <person name="Junghare M."/>
            <person name="Carmona M."/>
            <person name="Faoro H."/>
            <person name="Cruz L.M."/>
            <person name="Battistoni F."/>
            <person name="De Souza E."/>
            <person name="Pedrosa F."/>
            <person name="Chen W.-M."/>
            <person name="Poole P.S."/>
            <person name="Dixon R.A."/>
            <person name="James E.K."/>
        </authorList>
    </citation>
    <scope>NUCLEOTIDE SEQUENCE [LARGE SCALE GENOMIC DNA]</scope>
    <source>
        <strain evidence="2 3">PbN1</strain>
    </source>
</reference>
<evidence type="ECO:0008006" key="4">
    <source>
        <dbReference type="Google" id="ProtNLM"/>
    </source>
</evidence>
<protein>
    <recommendedName>
        <fullName evidence="4">DUF1049 domain-containing protein</fullName>
    </recommendedName>
</protein>
<keyword evidence="3" id="KW-1185">Reference proteome</keyword>
<accession>A0ABX1P080</accession>
<organism evidence="2 3">
    <name type="scientific">Aromatoleum bremense</name>
    <dbReference type="NCBI Taxonomy" id="76115"/>
    <lineage>
        <taxon>Bacteria</taxon>
        <taxon>Pseudomonadati</taxon>
        <taxon>Pseudomonadota</taxon>
        <taxon>Betaproteobacteria</taxon>
        <taxon>Rhodocyclales</taxon>
        <taxon>Rhodocyclaceae</taxon>
        <taxon>Aromatoleum</taxon>
    </lineage>
</organism>
<feature type="compositionally biased region" description="Basic and acidic residues" evidence="1">
    <location>
        <begin position="80"/>
        <end position="92"/>
    </location>
</feature>
<evidence type="ECO:0000256" key="1">
    <source>
        <dbReference type="SAM" id="MobiDB-lite"/>
    </source>
</evidence>
<feature type="compositionally biased region" description="Low complexity" evidence="1">
    <location>
        <begin position="64"/>
        <end position="79"/>
    </location>
</feature>
<sequence length="126" mass="13539">MYPLLPFAVGLVTGALGIRLLKAGKTRATLDKAQERLREATVSSLSAIEHSSAHLRAKLAADSELPLEPAAQAQAAPTEAESKVQPESKVTPESKAAPRRRRRPASRPTEPAEARTQAEKPDEDKP</sequence>
<gene>
    <name evidence="2" type="ORF">GPA24_19505</name>
</gene>
<dbReference type="RefSeq" id="WP_169204163.1">
    <property type="nucleotide sequence ID" value="NZ_CP059467.1"/>
</dbReference>
<dbReference type="EMBL" id="WTVP01000100">
    <property type="protein sequence ID" value="NMG17676.1"/>
    <property type="molecule type" value="Genomic_DNA"/>
</dbReference>
<proteinExistence type="predicted"/>
<name>A0ABX1P080_9RHOO</name>
<feature type="compositionally biased region" description="Basic and acidic residues" evidence="1">
    <location>
        <begin position="110"/>
        <end position="126"/>
    </location>
</feature>